<sequence>MDNAGWSNQFGRYGSPLSPDSINNPFGAGSPYRYDSSNNPYGEGWSIKGR</sequence>
<name>A0AA86MZW8_9BACT</name>
<evidence type="ECO:0000313" key="3">
    <source>
        <dbReference type="Proteomes" id="UP001179121"/>
    </source>
</evidence>
<dbReference type="EMBL" id="OX365700">
    <property type="protein sequence ID" value="CAI4032158.1"/>
    <property type="molecule type" value="Genomic_DNA"/>
</dbReference>
<evidence type="ECO:0000313" key="2">
    <source>
        <dbReference type="EMBL" id="CAI4032158.1"/>
    </source>
</evidence>
<gene>
    <name evidence="2" type="ORF">DNFV4_02586</name>
</gene>
<dbReference type="AlphaFoldDB" id="A0AA86MZW8"/>
<evidence type="ECO:0000256" key="1">
    <source>
        <dbReference type="SAM" id="MobiDB-lite"/>
    </source>
</evidence>
<protein>
    <submittedName>
        <fullName evidence="2">Uncharacterized protein</fullName>
    </submittedName>
</protein>
<keyword evidence="3" id="KW-1185">Reference proteome</keyword>
<reference evidence="2" key="1">
    <citation type="submission" date="2022-10" db="EMBL/GenBank/DDBJ databases">
        <authorList>
            <person name="Koch H."/>
        </authorList>
    </citation>
    <scope>NUCLEOTIDE SEQUENCE</scope>
    <source>
        <strain evidence="2">DNF</strain>
    </source>
</reference>
<dbReference type="KEGG" id="nti:DNFV4_02586"/>
<proteinExistence type="predicted"/>
<feature type="compositionally biased region" description="Polar residues" evidence="1">
    <location>
        <begin position="1"/>
        <end position="10"/>
    </location>
</feature>
<feature type="region of interest" description="Disordered" evidence="1">
    <location>
        <begin position="1"/>
        <end position="50"/>
    </location>
</feature>
<dbReference type="Proteomes" id="UP001179121">
    <property type="component" value="Chromosome"/>
</dbReference>
<organism evidence="2 3">
    <name type="scientific">Nitrospira tepida</name>
    <dbReference type="NCBI Taxonomy" id="2973512"/>
    <lineage>
        <taxon>Bacteria</taxon>
        <taxon>Pseudomonadati</taxon>
        <taxon>Nitrospirota</taxon>
        <taxon>Nitrospiria</taxon>
        <taxon>Nitrospirales</taxon>
        <taxon>Nitrospiraceae</taxon>
        <taxon>Nitrospira</taxon>
    </lineage>
</organism>
<accession>A0AA86MZW8</accession>